<dbReference type="PANTHER" id="PTHR40658">
    <property type="match status" value="1"/>
</dbReference>
<evidence type="ECO:0008006" key="3">
    <source>
        <dbReference type="Google" id="ProtNLM"/>
    </source>
</evidence>
<comment type="caution">
    <text evidence="1">The sequence shown here is derived from an EMBL/GenBank/DDBJ whole genome shotgun (WGS) entry which is preliminary data.</text>
</comment>
<sequence length="174" mass="20432">MSVPATKEELLQAIQTNYSKLHKELENIPDDRAAVRELEGHAKDTVMSVNNLLSYLIGWGELVLKWNEKKAHNQPADFPETGYKWNELGRLAQKFYEDYREDDYRILKQKLDKTVTDITTLIESKTDEELYGEGWYEKWTLGRMIQFNTASPYKNATGRIRKWIRMENVQKAAE</sequence>
<dbReference type="InterPro" id="IPR012550">
    <property type="entry name" value="DUF1706"/>
</dbReference>
<dbReference type="AlphaFoldDB" id="A0A085YY43"/>
<dbReference type="EMBL" id="JPRO01000030">
    <property type="protein sequence ID" value="KFE97106.1"/>
    <property type="molecule type" value="Genomic_DNA"/>
</dbReference>
<gene>
    <name evidence="1" type="ORF">IX38_21530</name>
</gene>
<dbReference type="PIRSF" id="PIRSF031551">
    <property type="entry name" value="DUF1706"/>
    <property type="match status" value="1"/>
</dbReference>
<dbReference type="STRING" id="421531.IX38_21530"/>
<accession>A0A085YY43</accession>
<keyword evidence="2" id="KW-1185">Reference proteome</keyword>
<dbReference type="eggNOG" id="COG4283">
    <property type="taxonomic scope" value="Bacteria"/>
</dbReference>
<dbReference type="OrthoDB" id="9786621at2"/>
<evidence type="ECO:0000313" key="2">
    <source>
        <dbReference type="Proteomes" id="UP000028703"/>
    </source>
</evidence>
<evidence type="ECO:0000313" key="1">
    <source>
        <dbReference type="EMBL" id="KFE97106.1"/>
    </source>
</evidence>
<dbReference type="Gene3D" id="1.20.120.450">
    <property type="entry name" value="dinb family like domain"/>
    <property type="match status" value="1"/>
</dbReference>
<dbReference type="PANTHER" id="PTHR40658:SF3">
    <property type="entry name" value="CLBS_DFSB FAMILY FOUR-HELIX BUNDLE PROTEIN"/>
    <property type="match status" value="1"/>
</dbReference>
<reference evidence="1 2" key="1">
    <citation type="submission" date="2014-07" db="EMBL/GenBank/DDBJ databases">
        <title>Genome of Chryseobacterium luteum DSM 18605.</title>
        <authorList>
            <person name="Stropko S.J."/>
            <person name="Pipes S.E."/>
            <person name="Newman J.D."/>
        </authorList>
    </citation>
    <scope>NUCLEOTIDE SEQUENCE [LARGE SCALE GENOMIC DNA]</scope>
    <source>
        <strain evidence="1 2">DSM 18605</strain>
    </source>
</reference>
<organism evidence="1 2">
    <name type="scientific">Chryseobacterium luteum</name>
    <dbReference type="NCBI Taxonomy" id="421531"/>
    <lineage>
        <taxon>Bacteria</taxon>
        <taxon>Pseudomonadati</taxon>
        <taxon>Bacteroidota</taxon>
        <taxon>Flavobacteriia</taxon>
        <taxon>Flavobacteriales</taxon>
        <taxon>Weeksellaceae</taxon>
        <taxon>Chryseobacterium group</taxon>
        <taxon>Chryseobacterium</taxon>
    </lineage>
</organism>
<dbReference type="InterPro" id="IPR034660">
    <property type="entry name" value="DinB/YfiT-like"/>
</dbReference>
<protein>
    <recommendedName>
        <fullName evidence="3">ClbS/DfsB family four-helix bundle protein</fullName>
    </recommendedName>
</protein>
<dbReference type="Proteomes" id="UP000028703">
    <property type="component" value="Unassembled WGS sequence"/>
</dbReference>
<dbReference type="RefSeq" id="WP_034707823.1">
    <property type="nucleotide sequence ID" value="NZ_JPRO01000030.1"/>
</dbReference>
<name>A0A085YY43_9FLAO</name>
<proteinExistence type="predicted"/>
<dbReference type="Pfam" id="PF08020">
    <property type="entry name" value="DUF1706"/>
    <property type="match status" value="1"/>
</dbReference>